<sequence>MDDREGARGEPGLVDNMGGDDVQTTLGFLEKSVDPHELWREHFPSKVGGIAAWLEPENVPSAEDLRCRVCTFEMVFLLQVYSPLDSNHSAFHRALFVFICRTKDCSGVAALRSQLARKNKYYPEVYDPDSTEHSDALCNLCQLCGLRATKRCAKCSQAWYCSKNCQTFDWRIGHKRYCGSLENGAEEEARIRWRFEESLLVMEDEVTADDSVPEGSALPASKGTLQDAAEDELPEDSFKTADADLLEFQAKVAKDPEQVVRFGREGRVLWPFSQGKLLKSPPVCESCGGIRTLEFQVMPQLLYFLKADNYGIDFGTLAIYTCKNSCDIEGYVFEYVFRQSHGHHG</sequence>
<keyword evidence="3" id="KW-0862">Zinc</keyword>
<evidence type="ECO:0000256" key="4">
    <source>
        <dbReference type="PROSITE-ProRule" id="PRU00134"/>
    </source>
</evidence>
<dbReference type="GO" id="GO:0008270">
    <property type="term" value="F:zinc ion binding"/>
    <property type="evidence" value="ECO:0007669"/>
    <property type="project" value="UniProtKB-KW"/>
</dbReference>
<gene>
    <name evidence="6" type="ORF">NDN08_006774</name>
</gene>
<feature type="domain" description="MYND-type" evidence="5">
    <location>
        <begin position="141"/>
        <end position="178"/>
    </location>
</feature>
<evidence type="ECO:0000256" key="3">
    <source>
        <dbReference type="ARBA" id="ARBA00022833"/>
    </source>
</evidence>
<comment type="caution">
    <text evidence="6">The sequence shown here is derived from an EMBL/GenBank/DDBJ whole genome shotgun (WGS) entry which is preliminary data.</text>
</comment>
<evidence type="ECO:0000313" key="7">
    <source>
        <dbReference type="Proteomes" id="UP001157974"/>
    </source>
</evidence>
<keyword evidence="1" id="KW-0479">Metal-binding</keyword>
<keyword evidence="2 4" id="KW-0863">Zinc-finger</keyword>
<dbReference type="GO" id="GO:0005737">
    <property type="term" value="C:cytoplasm"/>
    <property type="evidence" value="ECO:0007669"/>
    <property type="project" value="InterPro"/>
</dbReference>
<dbReference type="SUPFAM" id="SSF144232">
    <property type="entry name" value="HIT/MYND zinc finger-like"/>
    <property type="match status" value="1"/>
</dbReference>
<evidence type="ECO:0000259" key="5">
    <source>
        <dbReference type="PROSITE" id="PS50865"/>
    </source>
</evidence>
<keyword evidence="7" id="KW-1185">Reference proteome</keyword>
<protein>
    <recommendedName>
        <fullName evidence="5">MYND-type domain-containing protein</fullName>
    </recommendedName>
</protein>
<dbReference type="PANTHER" id="PTHR12298:SF4">
    <property type="entry name" value="PROGRAMMED CELL DEATH PROTEIN 2"/>
    <property type="match status" value="1"/>
</dbReference>
<name>A0AAV8UMD1_9RHOD</name>
<reference evidence="6 7" key="1">
    <citation type="journal article" date="2023" name="Nat. Commun.">
        <title>Origin of minicircular mitochondrial genomes in red algae.</title>
        <authorList>
            <person name="Lee Y."/>
            <person name="Cho C.H."/>
            <person name="Lee Y.M."/>
            <person name="Park S.I."/>
            <person name="Yang J.H."/>
            <person name="West J.A."/>
            <person name="Bhattacharya D."/>
            <person name="Yoon H.S."/>
        </authorList>
    </citation>
    <scope>NUCLEOTIDE SEQUENCE [LARGE SCALE GENOMIC DNA]</scope>
    <source>
        <strain evidence="6 7">CCMP1338</strain>
        <tissue evidence="6">Whole cell</tissue>
    </source>
</reference>
<dbReference type="Proteomes" id="UP001157974">
    <property type="component" value="Unassembled WGS sequence"/>
</dbReference>
<dbReference type="InterPro" id="IPR002893">
    <property type="entry name" value="Znf_MYND"/>
</dbReference>
<dbReference type="InterPro" id="IPR007320">
    <property type="entry name" value="PDCD2_C"/>
</dbReference>
<dbReference type="Gene3D" id="6.10.140.2220">
    <property type="match status" value="1"/>
</dbReference>
<evidence type="ECO:0000313" key="6">
    <source>
        <dbReference type="EMBL" id="KAJ8902367.1"/>
    </source>
</evidence>
<dbReference type="AlphaFoldDB" id="A0AAV8UMD1"/>
<organism evidence="6 7">
    <name type="scientific">Rhodosorus marinus</name>
    <dbReference type="NCBI Taxonomy" id="101924"/>
    <lineage>
        <taxon>Eukaryota</taxon>
        <taxon>Rhodophyta</taxon>
        <taxon>Stylonematophyceae</taxon>
        <taxon>Stylonematales</taxon>
        <taxon>Stylonemataceae</taxon>
        <taxon>Rhodosorus</taxon>
    </lineage>
</organism>
<dbReference type="Pfam" id="PF04194">
    <property type="entry name" value="PDCD2_C"/>
    <property type="match status" value="1"/>
</dbReference>
<dbReference type="PROSITE" id="PS50865">
    <property type="entry name" value="ZF_MYND_2"/>
    <property type="match status" value="1"/>
</dbReference>
<evidence type="ECO:0000256" key="1">
    <source>
        <dbReference type="ARBA" id="ARBA00022723"/>
    </source>
</evidence>
<dbReference type="EMBL" id="JAMWBK010000009">
    <property type="protein sequence ID" value="KAJ8902367.1"/>
    <property type="molecule type" value="Genomic_DNA"/>
</dbReference>
<dbReference type="Pfam" id="PF01753">
    <property type="entry name" value="zf-MYND"/>
    <property type="match status" value="1"/>
</dbReference>
<accession>A0AAV8UMD1</accession>
<evidence type="ECO:0000256" key="2">
    <source>
        <dbReference type="ARBA" id="ARBA00022771"/>
    </source>
</evidence>
<proteinExistence type="predicted"/>
<dbReference type="PANTHER" id="PTHR12298">
    <property type="entry name" value="PCDC2 PROGRAMMED CELL DEATH PROTEIN 2 -RELATED"/>
    <property type="match status" value="1"/>
</dbReference>